<feature type="transmembrane region" description="Helical" evidence="7">
    <location>
        <begin position="76"/>
        <end position="95"/>
    </location>
</feature>
<keyword evidence="2" id="KW-0813">Transport</keyword>
<dbReference type="PANTHER" id="PTHR43266">
    <property type="entry name" value="MACROLIDE-EFFLUX PROTEIN"/>
    <property type="match status" value="1"/>
</dbReference>
<dbReference type="SUPFAM" id="SSF103473">
    <property type="entry name" value="MFS general substrate transporter"/>
    <property type="match status" value="1"/>
</dbReference>
<feature type="transmembrane region" description="Helical" evidence="7">
    <location>
        <begin position="263"/>
        <end position="282"/>
    </location>
</feature>
<evidence type="ECO:0000256" key="4">
    <source>
        <dbReference type="ARBA" id="ARBA00022692"/>
    </source>
</evidence>
<keyword evidence="9" id="KW-1185">Reference proteome</keyword>
<keyword evidence="6 7" id="KW-0472">Membrane</keyword>
<dbReference type="CDD" id="cd06173">
    <property type="entry name" value="MFS_MefA_like"/>
    <property type="match status" value="1"/>
</dbReference>
<dbReference type="EMBL" id="CP003032">
    <property type="protein sequence ID" value="AEN78797.1"/>
    <property type="molecule type" value="Genomic_DNA"/>
</dbReference>
<dbReference type="Gene3D" id="1.20.1250.20">
    <property type="entry name" value="MFS general substrate transporter like domains"/>
    <property type="match status" value="1"/>
</dbReference>
<feature type="transmembrane region" description="Helical" evidence="7">
    <location>
        <begin position="45"/>
        <end position="69"/>
    </location>
</feature>
<gene>
    <name evidence="8" type="ordered locus">LRC_15510</name>
</gene>
<evidence type="ECO:0000256" key="7">
    <source>
        <dbReference type="SAM" id="Phobius"/>
    </source>
</evidence>
<feature type="transmembrane region" description="Helical" evidence="7">
    <location>
        <begin position="101"/>
        <end position="120"/>
    </location>
</feature>
<feature type="transmembrane region" description="Helical" evidence="7">
    <location>
        <begin position="222"/>
        <end position="243"/>
    </location>
</feature>
<dbReference type="GO" id="GO:0005886">
    <property type="term" value="C:plasma membrane"/>
    <property type="evidence" value="ECO:0007669"/>
    <property type="project" value="UniProtKB-SubCell"/>
</dbReference>
<accession>G2SR60</accession>
<proteinExistence type="predicted"/>
<dbReference type="GO" id="GO:0022857">
    <property type="term" value="F:transmembrane transporter activity"/>
    <property type="evidence" value="ECO:0007669"/>
    <property type="project" value="InterPro"/>
</dbReference>
<dbReference type="GeneID" id="29802875"/>
<feature type="transmembrane region" description="Helical" evidence="7">
    <location>
        <begin position="171"/>
        <end position="188"/>
    </location>
</feature>
<dbReference type="RefSeq" id="WP_014073946.1">
    <property type="nucleotide sequence ID" value="NC_015975.1"/>
</dbReference>
<comment type="subcellular location">
    <subcellularLocation>
        <location evidence="1">Cell membrane</location>
        <topology evidence="1">Multi-pass membrane protein</topology>
    </subcellularLocation>
</comment>
<sequence>MNQKEKVFSNSFILVVIGQIISLFGNSILRFALPLHLLTVTGSPALYGIVTALAFIPIILCAPIGGVIADRVNKRNIMVCLDFSVAGIMLVFSLLYGKVNVVILLTVVLMLLYGIAGAYQPSVQASIPFLVKEDGIISANAIINIISSLSSLIGPVIGGICYSFAGLTPILILSILCFFTSAIMELFIKMDCVKRPFDGNVLSVIFHDMKDTVIYIKNKQPIIFRALIMCALANFLFSSFLTVALPTLITQTLAFPTNEASRLLGYTEAAMAFGGLVGGLLGGKFCKNFKITNIYQFLFAFAVFLLPIGGVLLLHAPSYVCYFTITICCFFMMMFSNIFLIICMSYIQIYIPSDKVAKTISLAMMISQCAQPLGNSFYGLLLQYFINHIGFITILVACATAALGILFSNGLKKDFKSR</sequence>
<keyword evidence="4 7" id="KW-0812">Transmembrane</keyword>
<evidence type="ECO:0000256" key="2">
    <source>
        <dbReference type="ARBA" id="ARBA00022448"/>
    </source>
</evidence>
<dbReference type="Pfam" id="PF07690">
    <property type="entry name" value="MFS_1"/>
    <property type="match status" value="1"/>
</dbReference>
<dbReference type="InterPro" id="IPR011701">
    <property type="entry name" value="MFS"/>
</dbReference>
<feature type="transmembrane region" description="Helical" evidence="7">
    <location>
        <begin position="294"/>
        <end position="316"/>
    </location>
</feature>
<protein>
    <submittedName>
        <fullName evidence="8">ABC transporter permease</fullName>
    </submittedName>
</protein>
<feature type="transmembrane region" description="Helical" evidence="7">
    <location>
        <begin position="384"/>
        <end position="408"/>
    </location>
</feature>
<dbReference type="AlphaFoldDB" id="G2SR60"/>
<dbReference type="Proteomes" id="UP000001279">
    <property type="component" value="Chromosome"/>
</dbReference>
<dbReference type="InterPro" id="IPR036259">
    <property type="entry name" value="MFS_trans_sf"/>
</dbReference>
<keyword evidence="3" id="KW-1003">Cell membrane</keyword>
<dbReference type="PATRIC" id="fig|1069534.5.peg.1657"/>
<dbReference type="eggNOG" id="COG2271">
    <property type="taxonomic scope" value="Bacteria"/>
</dbReference>
<dbReference type="STRING" id="1069534.LRC_15510"/>
<evidence type="ECO:0000256" key="6">
    <source>
        <dbReference type="ARBA" id="ARBA00023136"/>
    </source>
</evidence>
<dbReference type="KEGG" id="lrm:LRC_15510"/>
<evidence type="ECO:0000256" key="1">
    <source>
        <dbReference type="ARBA" id="ARBA00004651"/>
    </source>
</evidence>
<dbReference type="PANTHER" id="PTHR43266:SF9">
    <property type="entry name" value="PERMEASE, MAJOR FACILITATOR SUPERFAMILY-RELATED"/>
    <property type="match status" value="1"/>
</dbReference>
<evidence type="ECO:0000313" key="8">
    <source>
        <dbReference type="EMBL" id="AEN78797.1"/>
    </source>
</evidence>
<name>G2SR60_LIGR2</name>
<evidence type="ECO:0000256" key="3">
    <source>
        <dbReference type="ARBA" id="ARBA00022475"/>
    </source>
</evidence>
<evidence type="ECO:0000256" key="5">
    <source>
        <dbReference type="ARBA" id="ARBA00022989"/>
    </source>
</evidence>
<reference evidence="8 9" key="1">
    <citation type="journal article" date="2011" name="Microb. Cell Fact.">
        <title>Genome sequences and comparative genomics of two Lactobacillus ruminis strains from the bovine and human intestinal tracts.</title>
        <authorList>
            <person name="Forde B.M."/>
            <person name="Neville B.A."/>
            <person name="O'Donnell M.M."/>
            <person name="Riboulet-Bisson E."/>
            <person name="Claesson M.J."/>
            <person name="Coghlan A."/>
            <person name="Ross R.P."/>
            <person name="O'Toole P.W."/>
        </authorList>
    </citation>
    <scope>NUCLEOTIDE SEQUENCE [LARGE SCALE GENOMIC DNA]</scope>
    <source>
        <strain evidence="9">ATCC 27782 / RF3</strain>
    </source>
</reference>
<dbReference type="HOGENOM" id="CLU_034180_16_3_9"/>
<keyword evidence="5 7" id="KW-1133">Transmembrane helix</keyword>
<evidence type="ECO:0000313" key="9">
    <source>
        <dbReference type="Proteomes" id="UP000001279"/>
    </source>
</evidence>
<feature type="transmembrane region" description="Helical" evidence="7">
    <location>
        <begin position="322"/>
        <end position="347"/>
    </location>
</feature>
<organism evidence="8 9">
    <name type="scientific">Ligilactobacillus ruminis (strain ATCC 27782 / RF3)</name>
    <name type="common">Lactobacillus ruminis</name>
    <dbReference type="NCBI Taxonomy" id="1069534"/>
    <lineage>
        <taxon>Bacteria</taxon>
        <taxon>Bacillati</taxon>
        <taxon>Bacillota</taxon>
        <taxon>Bacilli</taxon>
        <taxon>Lactobacillales</taxon>
        <taxon>Lactobacillaceae</taxon>
        <taxon>Ligilactobacillus</taxon>
    </lineage>
</organism>
<feature type="transmembrane region" description="Helical" evidence="7">
    <location>
        <begin position="12"/>
        <end position="33"/>
    </location>
</feature>
<feature type="transmembrane region" description="Helical" evidence="7">
    <location>
        <begin position="141"/>
        <end position="165"/>
    </location>
</feature>